<evidence type="ECO:0000313" key="11">
    <source>
        <dbReference type="Proteomes" id="UP000048948"/>
    </source>
</evidence>
<dbReference type="Proteomes" id="UP000045842">
    <property type="component" value="Unassembled WGS sequence"/>
</dbReference>
<evidence type="ECO:0000313" key="6">
    <source>
        <dbReference type="EMBL" id="COW63767.1"/>
    </source>
</evidence>
<evidence type="ECO:0000313" key="5">
    <source>
        <dbReference type="EMBL" id="COU76826.1"/>
    </source>
</evidence>
<evidence type="ECO:0000313" key="7">
    <source>
        <dbReference type="Proteomes" id="UP000045842"/>
    </source>
</evidence>
<dbReference type="Proteomes" id="UP000048600">
    <property type="component" value="Unassembled WGS sequence"/>
</dbReference>
<gene>
    <name evidence="3" type="ORF">ERS007657_00014</name>
    <name evidence="5" type="ORF">ERS007679_00334</name>
    <name evidence="2" type="ORF">ERS007681_00742</name>
    <name evidence="6" type="ORF">ERS007741_02850</name>
    <name evidence="4" type="ORF">ERS027646_02260</name>
</gene>
<dbReference type="EMBL" id="CFOE01000058">
    <property type="protein sequence ID" value="CFE37429.1"/>
    <property type="molecule type" value="Genomic_DNA"/>
</dbReference>
<dbReference type="EMBL" id="CSAD01000022">
    <property type="protein sequence ID" value="COU76826.1"/>
    <property type="molecule type" value="Genomic_DNA"/>
</dbReference>
<dbReference type="EMBL" id="CGCX01000003">
    <property type="protein sequence ID" value="CFR64254.1"/>
    <property type="molecule type" value="Genomic_DNA"/>
</dbReference>
<dbReference type="Proteomes" id="UP000046680">
    <property type="component" value="Unassembled WGS sequence"/>
</dbReference>
<evidence type="ECO:0000313" key="8">
    <source>
        <dbReference type="Proteomes" id="UP000046680"/>
    </source>
</evidence>
<evidence type="ECO:0000313" key="10">
    <source>
        <dbReference type="Proteomes" id="UP000048600"/>
    </source>
</evidence>
<reference evidence="7 8" key="1">
    <citation type="submission" date="2015-03" db="EMBL/GenBank/DDBJ databases">
        <authorList>
            <consortium name="Pathogen Informatics"/>
        </authorList>
    </citation>
    <scope>NUCLEOTIDE SEQUENCE [LARGE SCALE GENOMIC DNA]</scope>
    <source>
        <strain evidence="4 11">Bir 172</strain>
        <strain evidence="3 8">C09601061</strain>
        <strain evidence="5 7">G09801536</strain>
        <strain evidence="2 9">G09901357</strain>
        <strain evidence="6 10">P00601463</strain>
    </source>
</reference>
<dbReference type="EMBL" id="CNGE01000398">
    <property type="protein sequence ID" value="CKS66730.1"/>
    <property type="molecule type" value="Genomic_DNA"/>
</dbReference>
<feature type="region of interest" description="Disordered" evidence="1">
    <location>
        <begin position="190"/>
        <end position="234"/>
    </location>
</feature>
<dbReference type="Proteomes" id="UP000048289">
    <property type="component" value="Unassembled WGS sequence"/>
</dbReference>
<proteinExistence type="predicted"/>
<evidence type="ECO:0000256" key="1">
    <source>
        <dbReference type="SAM" id="MobiDB-lite"/>
    </source>
</evidence>
<sequence length="234" mass="24030">MMLIAPPLLLQPSTCDRSAEAIAPYSLRHAPANTPVAERRSVPGGIPACSNASQATSSSRRCWGSILSASLGEISKNSASKASMSGKNEPHRVVRASAAATSGGPPSKGCHRCGGTWLIEERRSQRKSHNASGHEIPPGKRHPMPTTAIGSSSEFRAPRLTAASESGLGSGAARYAASALIVGCSQKSIGDTVLPSSSDSSPDSTTASRELTPRSASDRSGSTSSGVQPILVTR</sequence>
<dbReference type="Proteomes" id="UP000048948">
    <property type="component" value="Unassembled WGS sequence"/>
</dbReference>
<evidence type="ECO:0000313" key="3">
    <source>
        <dbReference type="EMBL" id="CFR64254.1"/>
    </source>
</evidence>
<dbReference type="EMBL" id="CHKL01000368">
    <property type="protein sequence ID" value="COW63767.1"/>
    <property type="molecule type" value="Genomic_DNA"/>
</dbReference>
<evidence type="ECO:0000313" key="4">
    <source>
        <dbReference type="EMBL" id="CKS66730.1"/>
    </source>
</evidence>
<feature type="compositionally biased region" description="Low complexity" evidence="1">
    <location>
        <begin position="195"/>
        <end position="206"/>
    </location>
</feature>
<feature type="compositionally biased region" description="Low complexity" evidence="1">
    <location>
        <begin position="214"/>
        <end position="226"/>
    </location>
</feature>
<name>A0A655AE23_MYCTX</name>
<protein>
    <submittedName>
        <fullName evidence="4">Uncharacterized protein</fullName>
    </submittedName>
</protein>
<organism evidence="4 11">
    <name type="scientific">Mycobacterium tuberculosis</name>
    <dbReference type="NCBI Taxonomy" id="1773"/>
    <lineage>
        <taxon>Bacteria</taxon>
        <taxon>Bacillati</taxon>
        <taxon>Actinomycetota</taxon>
        <taxon>Actinomycetes</taxon>
        <taxon>Mycobacteriales</taxon>
        <taxon>Mycobacteriaceae</taxon>
        <taxon>Mycobacterium</taxon>
        <taxon>Mycobacterium tuberculosis complex</taxon>
    </lineage>
</organism>
<feature type="region of interest" description="Disordered" evidence="1">
    <location>
        <begin position="122"/>
        <end position="151"/>
    </location>
</feature>
<accession>A0A655AE23</accession>
<dbReference type="AlphaFoldDB" id="A0A655AE23"/>
<evidence type="ECO:0000313" key="2">
    <source>
        <dbReference type="EMBL" id="CFE37429.1"/>
    </source>
</evidence>
<evidence type="ECO:0000313" key="9">
    <source>
        <dbReference type="Proteomes" id="UP000048289"/>
    </source>
</evidence>